<evidence type="ECO:0000313" key="2">
    <source>
        <dbReference type="Proteomes" id="UP001281614"/>
    </source>
</evidence>
<sequence length="85" mass="9684">MLILADRFVTNFQNLAQGLSSHPEINVKVLALSLLSFAYVRQAADVLNSWDDIRILPYCSTTMRSWHFRMPGLTKPSKADFRPTT</sequence>
<proteinExistence type="predicted"/>
<dbReference type="EMBL" id="VYYT01000132">
    <property type="protein sequence ID" value="KAK2765241.1"/>
    <property type="molecule type" value="Genomic_DNA"/>
</dbReference>
<dbReference type="Proteomes" id="UP001281614">
    <property type="component" value="Unassembled WGS sequence"/>
</dbReference>
<comment type="caution">
    <text evidence="1">The sequence shown here is derived from an EMBL/GenBank/DDBJ whole genome shotgun (WGS) entry which is preliminary data.</text>
</comment>
<reference evidence="1" key="1">
    <citation type="submission" date="2023-02" db="EMBL/GenBank/DDBJ databases">
        <title>Colletotrichum kahawae CIFC_Que2 genome sequencing and assembly.</title>
        <authorList>
            <person name="Baroncelli R."/>
        </authorList>
    </citation>
    <scope>NUCLEOTIDE SEQUENCE</scope>
    <source>
        <strain evidence="1">CIFC_Que2</strain>
    </source>
</reference>
<protein>
    <submittedName>
        <fullName evidence="1">Short-chain dehydrogenase reductase family</fullName>
    </submittedName>
</protein>
<name>A0AAD9YJ27_COLKA</name>
<accession>A0AAD9YJ27</accession>
<organism evidence="1 2">
    <name type="scientific">Colletotrichum kahawae</name>
    <name type="common">Coffee berry disease fungus</name>
    <dbReference type="NCBI Taxonomy" id="34407"/>
    <lineage>
        <taxon>Eukaryota</taxon>
        <taxon>Fungi</taxon>
        <taxon>Dikarya</taxon>
        <taxon>Ascomycota</taxon>
        <taxon>Pezizomycotina</taxon>
        <taxon>Sordariomycetes</taxon>
        <taxon>Hypocreomycetidae</taxon>
        <taxon>Glomerellales</taxon>
        <taxon>Glomerellaceae</taxon>
        <taxon>Colletotrichum</taxon>
        <taxon>Colletotrichum gloeosporioides species complex</taxon>
    </lineage>
</organism>
<evidence type="ECO:0000313" key="1">
    <source>
        <dbReference type="EMBL" id="KAK2765241.1"/>
    </source>
</evidence>
<keyword evidence="2" id="KW-1185">Reference proteome</keyword>
<gene>
    <name evidence="1" type="ORF">CKAH01_15680</name>
</gene>
<dbReference type="AlphaFoldDB" id="A0AAD9YJ27"/>